<proteinExistence type="inferred from homology"/>
<dbReference type="RefSeq" id="WP_307244102.1">
    <property type="nucleotide sequence ID" value="NZ_ATXV01000014.1"/>
</dbReference>
<accession>A0ABD5CA97</accession>
<gene>
    <name evidence="5" type="ORF">QF025_000916</name>
</gene>
<evidence type="ECO:0000256" key="2">
    <source>
        <dbReference type="PIRSR" id="PIRSR620019-1"/>
    </source>
</evidence>
<dbReference type="SUPFAM" id="SSF51161">
    <property type="entry name" value="Trimeric LpxA-like enzymes"/>
    <property type="match status" value="1"/>
</dbReference>
<dbReference type="PANTHER" id="PTHR43300">
    <property type="entry name" value="ACETYLTRANSFERASE"/>
    <property type="match status" value="1"/>
</dbReference>
<protein>
    <submittedName>
        <fullName evidence="5">Sugar O-acyltransferase (Sialic acid O-acetyltransferase NeuD family)</fullName>
    </submittedName>
</protein>
<evidence type="ECO:0000256" key="3">
    <source>
        <dbReference type="PIRSR" id="PIRSR620019-2"/>
    </source>
</evidence>
<dbReference type="EMBL" id="JAVIZN010000002">
    <property type="protein sequence ID" value="MDR6202196.1"/>
    <property type="molecule type" value="Genomic_DNA"/>
</dbReference>
<dbReference type="InterPro" id="IPR011004">
    <property type="entry name" value="Trimer_LpxA-like_sf"/>
</dbReference>
<feature type="active site" description="Proton acceptor" evidence="2">
    <location>
        <position position="178"/>
    </location>
</feature>
<comment type="caution">
    <text evidence="5">The sequence shown here is derived from an EMBL/GenBank/DDBJ whole genome shotgun (WGS) entry which is preliminary data.</text>
</comment>
<dbReference type="InterPro" id="IPR050179">
    <property type="entry name" value="Trans_hexapeptide_repeat"/>
</dbReference>
<name>A0ABD5CA97_9BURK</name>
<evidence type="ECO:0000259" key="4">
    <source>
        <dbReference type="Pfam" id="PF17836"/>
    </source>
</evidence>
<evidence type="ECO:0000256" key="1">
    <source>
        <dbReference type="ARBA" id="ARBA00007274"/>
    </source>
</evidence>
<evidence type="ECO:0000313" key="5">
    <source>
        <dbReference type="EMBL" id="MDR6202196.1"/>
    </source>
</evidence>
<dbReference type="CDD" id="cd03360">
    <property type="entry name" value="LbH_AT_putative"/>
    <property type="match status" value="1"/>
</dbReference>
<dbReference type="PANTHER" id="PTHR43300:SF7">
    <property type="entry name" value="UDP-N-ACETYLBACILLOSAMINE N-ACETYLTRANSFERASE"/>
    <property type="match status" value="1"/>
</dbReference>
<dbReference type="Gene3D" id="2.160.10.10">
    <property type="entry name" value="Hexapeptide repeat proteins"/>
    <property type="match status" value="1"/>
</dbReference>
<feature type="binding site" evidence="3">
    <location>
        <position position="109"/>
    </location>
    <ligand>
        <name>substrate</name>
    </ligand>
</feature>
<sequence length="258" mass="27117">MGLDKRRRRNHRCAAHYSRMLSMHQAAGNQSSKSAEAGMSHIVIVGSGGHAKVVMDIVEQEGKHSIAGLVDAYRNVGERTLDYPVLGGEADLPRLVAEHDLQGTIIAIGDNVVRSKVAAKVGALCPQLQFMNAIHPRATIGRGTTVGAGSVVMAGAVVNPDCRVGQFCILNTNSSLDHDSVMDEFSSLAPGAITGGNCRIGAYSAISIGAVLRHGINVGEHSIVGAGATVLRDVEPYSVVYGSPARKVRDRVAGARYL</sequence>
<dbReference type="Pfam" id="PF17836">
    <property type="entry name" value="PglD_N"/>
    <property type="match status" value="1"/>
</dbReference>
<evidence type="ECO:0000313" key="6">
    <source>
        <dbReference type="Proteomes" id="UP001245184"/>
    </source>
</evidence>
<dbReference type="InterPro" id="IPR041561">
    <property type="entry name" value="PglD_N"/>
</dbReference>
<dbReference type="Proteomes" id="UP001245184">
    <property type="component" value="Unassembled WGS sequence"/>
</dbReference>
<organism evidence="5 6">
    <name type="scientific">Paraburkholderia graminis</name>
    <dbReference type="NCBI Taxonomy" id="60548"/>
    <lineage>
        <taxon>Bacteria</taxon>
        <taxon>Pseudomonadati</taxon>
        <taxon>Pseudomonadota</taxon>
        <taxon>Betaproteobacteria</taxon>
        <taxon>Burkholderiales</taxon>
        <taxon>Burkholderiaceae</taxon>
        <taxon>Paraburkholderia</taxon>
    </lineage>
</organism>
<comment type="similarity">
    <text evidence="1">Belongs to the transferase hexapeptide repeat family.</text>
</comment>
<dbReference type="NCBIfam" id="TIGR03570">
    <property type="entry name" value="NeuD_NnaD"/>
    <property type="match status" value="1"/>
</dbReference>
<feature type="site" description="Increases basicity of active site His" evidence="2">
    <location>
        <position position="179"/>
    </location>
</feature>
<feature type="binding site" evidence="3">
    <location>
        <position position="208"/>
    </location>
    <ligand>
        <name>acetyl-CoA</name>
        <dbReference type="ChEBI" id="CHEBI:57288"/>
    </ligand>
</feature>
<feature type="domain" description="PglD N-terminal" evidence="4">
    <location>
        <begin position="42"/>
        <end position="120"/>
    </location>
</feature>
<dbReference type="AlphaFoldDB" id="A0ABD5CA97"/>
<reference evidence="5 6" key="1">
    <citation type="submission" date="2023-08" db="EMBL/GenBank/DDBJ databases">
        <title>Genome sequencing of plant associated microbes to promote plant fitness in Sorghum bicolor and Oryza sativa.</title>
        <authorList>
            <person name="Coleman-Derr D."/>
        </authorList>
    </citation>
    <scope>NUCLEOTIDE SEQUENCE [LARGE SCALE GENOMIC DNA]</scope>
    <source>
        <strain evidence="5 6">SLBN-33</strain>
    </source>
</reference>
<dbReference type="Gene3D" id="3.40.50.20">
    <property type="match status" value="1"/>
</dbReference>
<dbReference type="InterPro" id="IPR020019">
    <property type="entry name" value="AcTrfase_PglD-like"/>
</dbReference>